<dbReference type="InterPro" id="IPR022754">
    <property type="entry name" value="DNA_pol_III_gamma-3"/>
</dbReference>
<organism evidence="10 11">
    <name type="scientific">Lithospermum erythrorhizon</name>
    <name type="common">Purple gromwell</name>
    <name type="synonym">Lithospermum officinale var. erythrorhizon</name>
    <dbReference type="NCBI Taxonomy" id="34254"/>
    <lineage>
        <taxon>Eukaryota</taxon>
        <taxon>Viridiplantae</taxon>
        <taxon>Streptophyta</taxon>
        <taxon>Embryophyta</taxon>
        <taxon>Tracheophyta</taxon>
        <taxon>Spermatophyta</taxon>
        <taxon>Magnoliopsida</taxon>
        <taxon>eudicotyledons</taxon>
        <taxon>Gunneridae</taxon>
        <taxon>Pentapetalae</taxon>
        <taxon>asterids</taxon>
        <taxon>lamiids</taxon>
        <taxon>Boraginales</taxon>
        <taxon>Boraginaceae</taxon>
        <taxon>Boraginoideae</taxon>
        <taxon>Lithospermeae</taxon>
        <taxon>Lithospermum</taxon>
    </lineage>
</organism>
<dbReference type="Gene3D" id="1.20.272.10">
    <property type="match status" value="1"/>
</dbReference>
<evidence type="ECO:0000259" key="8">
    <source>
        <dbReference type="Pfam" id="PF12169"/>
    </source>
</evidence>
<dbReference type="GO" id="GO:0005663">
    <property type="term" value="C:DNA replication factor C complex"/>
    <property type="evidence" value="ECO:0007669"/>
    <property type="project" value="TreeGrafter"/>
</dbReference>
<evidence type="ECO:0000256" key="7">
    <source>
        <dbReference type="SAM" id="MobiDB-lite"/>
    </source>
</evidence>
<dbReference type="InterPro" id="IPR027417">
    <property type="entry name" value="P-loop_NTPase"/>
</dbReference>
<evidence type="ECO:0000256" key="3">
    <source>
        <dbReference type="ARBA" id="ARBA00022741"/>
    </source>
</evidence>
<dbReference type="GO" id="GO:0006261">
    <property type="term" value="P:DNA-templated DNA replication"/>
    <property type="evidence" value="ECO:0007669"/>
    <property type="project" value="TreeGrafter"/>
</dbReference>
<dbReference type="GO" id="GO:0003677">
    <property type="term" value="F:DNA binding"/>
    <property type="evidence" value="ECO:0007669"/>
    <property type="project" value="InterPro"/>
</dbReference>
<dbReference type="FunFam" id="1.10.8.60:FF:000013">
    <property type="entry name" value="DNA polymerase III subunit gamma/tau"/>
    <property type="match status" value="1"/>
</dbReference>
<name>A0AAV3PFR8_LITER</name>
<dbReference type="Pfam" id="PF12169">
    <property type="entry name" value="DNA_pol3_gamma3"/>
    <property type="match status" value="1"/>
</dbReference>
<dbReference type="Gene3D" id="1.10.8.60">
    <property type="match status" value="1"/>
</dbReference>
<dbReference type="SUPFAM" id="SSF52540">
    <property type="entry name" value="P-loop containing nucleoside triphosphate hydrolases"/>
    <property type="match status" value="1"/>
</dbReference>
<keyword evidence="5" id="KW-0067">ATP-binding</keyword>
<evidence type="ECO:0000256" key="4">
    <source>
        <dbReference type="ARBA" id="ARBA00022833"/>
    </source>
</evidence>
<evidence type="ECO:0000313" key="11">
    <source>
        <dbReference type="Proteomes" id="UP001454036"/>
    </source>
</evidence>
<dbReference type="InterPro" id="IPR012763">
    <property type="entry name" value="DNA_pol_III_sug/sutau_N"/>
</dbReference>
<dbReference type="Proteomes" id="UP001454036">
    <property type="component" value="Unassembled WGS sequence"/>
</dbReference>
<dbReference type="GO" id="GO:0046872">
    <property type="term" value="F:metal ion binding"/>
    <property type="evidence" value="ECO:0007669"/>
    <property type="project" value="UniProtKB-KW"/>
</dbReference>
<dbReference type="Pfam" id="PF13177">
    <property type="entry name" value="DNA_pol3_delta2"/>
    <property type="match status" value="1"/>
</dbReference>
<dbReference type="InterPro" id="IPR050238">
    <property type="entry name" value="DNA_Rep/Repair_Clamp_Loader"/>
</dbReference>
<dbReference type="NCBIfam" id="TIGR02397">
    <property type="entry name" value="dnaX_nterm"/>
    <property type="match status" value="1"/>
</dbReference>
<keyword evidence="2" id="KW-0479">Metal-binding</keyword>
<evidence type="ECO:0000313" key="10">
    <source>
        <dbReference type="EMBL" id="GAA0149526.1"/>
    </source>
</evidence>
<keyword evidence="10" id="KW-0548">Nucleotidyltransferase</keyword>
<protein>
    <submittedName>
        <fullName evidence="10">DNA-directed DNA polymerase</fullName>
    </submittedName>
</protein>
<keyword evidence="6" id="KW-0175">Coiled coil</keyword>
<dbReference type="InterPro" id="IPR008921">
    <property type="entry name" value="DNA_pol3_clamp-load_cplx_C"/>
</dbReference>
<dbReference type="CDD" id="cd18137">
    <property type="entry name" value="HLD_clamp_pol_III_gamma_tau"/>
    <property type="match status" value="1"/>
</dbReference>
<feature type="region of interest" description="Disordered" evidence="7">
    <location>
        <begin position="782"/>
        <end position="833"/>
    </location>
</feature>
<dbReference type="PANTHER" id="PTHR11669:SF46">
    <property type="entry name" value="PROTEIN STICHEL-LIKE 3"/>
    <property type="match status" value="1"/>
</dbReference>
<accession>A0AAV3PFR8</accession>
<feature type="region of interest" description="Disordered" evidence="7">
    <location>
        <begin position="406"/>
        <end position="427"/>
    </location>
</feature>
<evidence type="ECO:0000259" key="9">
    <source>
        <dbReference type="Pfam" id="PF23007"/>
    </source>
</evidence>
<proteinExistence type="inferred from homology"/>
<dbReference type="AlphaFoldDB" id="A0AAV3PFR8"/>
<dbReference type="GO" id="GO:0003887">
    <property type="term" value="F:DNA-directed DNA polymerase activity"/>
    <property type="evidence" value="ECO:0007669"/>
    <property type="project" value="UniProtKB-KW"/>
</dbReference>
<keyword evidence="4" id="KW-0862">Zinc</keyword>
<dbReference type="GO" id="GO:0006281">
    <property type="term" value="P:DNA repair"/>
    <property type="evidence" value="ECO:0007669"/>
    <property type="project" value="TreeGrafter"/>
</dbReference>
<evidence type="ECO:0000256" key="1">
    <source>
        <dbReference type="ARBA" id="ARBA00006360"/>
    </source>
</evidence>
<feature type="domain" description="STICHEL DnaA-N-like alpha-beta" evidence="9">
    <location>
        <begin position="873"/>
        <end position="950"/>
    </location>
</feature>
<feature type="compositionally biased region" description="Basic and acidic residues" evidence="7">
    <location>
        <begin position="808"/>
        <end position="832"/>
    </location>
</feature>
<dbReference type="SUPFAM" id="SSF48019">
    <property type="entry name" value="post-AAA+ oligomerization domain-like"/>
    <property type="match status" value="1"/>
</dbReference>
<feature type="domain" description="DNA polymerase III gamma subunit" evidence="8">
    <location>
        <begin position="653"/>
        <end position="775"/>
    </location>
</feature>
<keyword evidence="11" id="KW-1185">Reference proteome</keyword>
<dbReference type="InterPro" id="IPR045085">
    <property type="entry name" value="HLD_clamp_pol_III_gamma_tau"/>
</dbReference>
<dbReference type="GO" id="GO:0009360">
    <property type="term" value="C:DNA polymerase III complex"/>
    <property type="evidence" value="ECO:0007669"/>
    <property type="project" value="InterPro"/>
</dbReference>
<dbReference type="CDD" id="cd00009">
    <property type="entry name" value="AAA"/>
    <property type="match status" value="1"/>
</dbReference>
<dbReference type="GO" id="GO:0003689">
    <property type="term" value="F:DNA clamp loader activity"/>
    <property type="evidence" value="ECO:0007669"/>
    <property type="project" value="TreeGrafter"/>
</dbReference>
<dbReference type="InterPro" id="IPR054506">
    <property type="entry name" value="DnaA_N-like_STI"/>
</dbReference>
<evidence type="ECO:0000256" key="6">
    <source>
        <dbReference type="ARBA" id="ARBA00023054"/>
    </source>
</evidence>
<dbReference type="PANTHER" id="PTHR11669">
    <property type="entry name" value="REPLICATION FACTOR C / DNA POLYMERASE III GAMMA-TAU SUBUNIT"/>
    <property type="match status" value="1"/>
</dbReference>
<dbReference type="Pfam" id="PF23007">
    <property type="entry name" value="DnaA_N-like_STI"/>
    <property type="match status" value="1"/>
</dbReference>
<reference evidence="10 11" key="1">
    <citation type="submission" date="2024-01" db="EMBL/GenBank/DDBJ databases">
        <title>The complete chloroplast genome sequence of Lithospermum erythrorhizon: insights into the phylogenetic relationship among Boraginaceae species and the maternal lineages of purple gromwells.</title>
        <authorList>
            <person name="Okada T."/>
            <person name="Watanabe K."/>
        </authorList>
    </citation>
    <scope>NUCLEOTIDE SEQUENCE [LARGE SCALE GENOMIC DNA]</scope>
</reference>
<gene>
    <name evidence="10" type="ORF">LIER_08677</name>
</gene>
<evidence type="ECO:0000256" key="5">
    <source>
        <dbReference type="ARBA" id="ARBA00022840"/>
    </source>
</evidence>
<comment type="similarity">
    <text evidence="1">Belongs to the DnaX/STICHEL family.</text>
</comment>
<dbReference type="EMBL" id="BAABME010001420">
    <property type="protein sequence ID" value="GAA0149526.1"/>
    <property type="molecule type" value="Genomic_DNA"/>
</dbReference>
<keyword evidence="3" id="KW-0547">Nucleotide-binding</keyword>
<keyword evidence="10" id="KW-0239">DNA-directed DNA polymerase</keyword>
<sequence>MTRAVGDRVLKDANSTVNDHLRGHIHLTNCIHLKNQMHKLSPDLADRSLMRDLAALQRSRSLRDPSMSPSAWQSPSIIRALRRRGERDSGIEIRRRSIGVDSIMDIRGMLGSSPTVPLGDVTRHNYKAAAVSELSDSRHLATTVAGDNELQGIEDGLVQEKFSRDSQGRDNSNQRRREMTLSQQLEELLRVGSDPTASSRENVQGSDENFHKYRLDEEVAPAAHGQHNYLARGRRSKIRAVRKTRASTSRDVGALNEVSVASNSFAQGAGNLICCYMDGEDNYLKQNVSSGPINGCGIPLNWSRIHHRGKSFLDRAGRTLSCGLSDSKLRKDGLPPRGKVVSGVPVTFYGSESSSESVAEALPLLLEPSVSQGRTENAAWVHDYSGEFGIYADNLLKHEIESDLASEARSGERHKHRLNDRGRHQSLTEKYMPRTFRDLVGQHLVVQALSNSAAKRKVGLMYVFYGPHGTGKTSTARIFAKALNCRSLQHPKPCGVCKSCVAHDMGKSLNIQEVGPLSNFNFESIMSRLDNMIVSQHPSHYRTFIFDDCDSLTSDSWCAILKVIDRAPRHLVFVLVCSSLDILPHFVLSRCQKFFFPKLKDADIIYSLQWISTHEDLDIDKDALKLIASKSDGSLRDAEMTLEQLSLLGQKISVSLVQEMVGLVSDEKLVDLLDLALSADTVNTVKNLREITESGVEPLALMSQLATVITDILAGGYKFKKQSHRRNFFRKHALSRDDMEKLRLALKTLSAAEKQLRTSSDRMTWLTAALLQLAPDQLFMLPTSSSDATDHTPIELSNAGSRQKPRKSSAEYSDKPNREKGFPGKDKIESQDGRSFYNVNRHGISIDGPQQAYNPSNERNRLSGSQLQRLYYGEVDKIWSDVLEHIPINSITEFLNREGKLISVIGGAALTVQLAFSSNVIKSTAEKISSHILQAFESVMGSPVTIEMQCESKNEVREEPPILSGSQNGTSQLDAKFSIQRVGALPSGTYDNASGRPLVNSYGIGGSEIVELEASPKAKNGEEAIEAHLQLNTQDRGSALVRGTDSGGSNRSMSLVKSKVSLAHVIQQAEGCTQPSGWSKRKAVSIVEKLEQENLRLEPRSRSLICWKTTKTIRPKPWRLKSRSTKSIRLLKFITCGRCISSRSPR</sequence>
<evidence type="ECO:0000256" key="2">
    <source>
        <dbReference type="ARBA" id="ARBA00022723"/>
    </source>
</evidence>
<dbReference type="GO" id="GO:0005524">
    <property type="term" value="F:ATP binding"/>
    <property type="evidence" value="ECO:0007669"/>
    <property type="project" value="UniProtKB-KW"/>
</dbReference>
<keyword evidence="10" id="KW-0808">Transferase</keyword>
<comment type="caution">
    <text evidence="10">The sequence shown here is derived from an EMBL/GenBank/DDBJ whole genome shotgun (WGS) entry which is preliminary data.</text>
</comment>
<dbReference type="Gene3D" id="3.40.50.300">
    <property type="entry name" value="P-loop containing nucleotide triphosphate hydrolases"/>
    <property type="match status" value="1"/>
</dbReference>